<dbReference type="PANTHER" id="PTHR39173">
    <property type="entry name" value="ACETYLTRANSFERASE"/>
    <property type="match status" value="1"/>
</dbReference>
<dbReference type="Pfam" id="PF13302">
    <property type="entry name" value="Acetyltransf_3"/>
    <property type="match status" value="1"/>
</dbReference>
<dbReference type="Gene3D" id="3.40.630.30">
    <property type="match status" value="1"/>
</dbReference>
<dbReference type="SUPFAM" id="SSF55729">
    <property type="entry name" value="Acyl-CoA N-acyltransferases (Nat)"/>
    <property type="match status" value="1"/>
</dbReference>
<dbReference type="InterPro" id="IPR000182">
    <property type="entry name" value="GNAT_dom"/>
</dbReference>
<name>A0A8J7H6D9_9FIRM</name>
<dbReference type="AlphaFoldDB" id="A0A8J7H6D9"/>
<evidence type="ECO:0000313" key="2">
    <source>
        <dbReference type="EMBL" id="MBH1940606.1"/>
    </source>
</evidence>
<dbReference type="GO" id="GO:0016747">
    <property type="term" value="F:acyltransferase activity, transferring groups other than amino-acyl groups"/>
    <property type="evidence" value="ECO:0007669"/>
    <property type="project" value="InterPro"/>
</dbReference>
<protein>
    <submittedName>
        <fullName evidence="2">GNAT family N-acetyltransferase</fullName>
    </submittedName>
</protein>
<reference evidence="2" key="1">
    <citation type="submission" date="2020-12" db="EMBL/GenBank/DDBJ databases">
        <title>M. sibirica DSM 26468T genome.</title>
        <authorList>
            <person name="Thieme N."/>
            <person name="Rettenmaier R."/>
            <person name="Zverlov V."/>
            <person name="Liebl W."/>
        </authorList>
    </citation>
    <scope>NUCLEOTIDE SEQUENCE</scope>
    <source>
        <strain evidence="2">DSM 26468</strain>
    </source>
</reference>
<gene>
    <name evidence="2" type="ORF">I5677_06870</name>
</gene>
<keyword evidence="3" id="KW-1185">Reference proteome</keyword>
<feature type="domain" description="N-acetyltransferase" evidence="1">
    <location>
        <begin position="1"/>
        <end position="177"/>
    </location>
</feature>
<evidence type="ECO:0000313" key="3">
    <source>
        <dbReference type="Proteomes" id="UP000623269"/>
    </source>
</evidence>
<organism evidence="2 3">
    <name type="scientific">Mobilitalea sibirica</name>
    <dbReference type="NCBI Taxonomy" id="1462919"/>
    <lineage>
        <taxon>Bacteria</taxon>
        <taxon>Bacillati</taxon>
        <taxon>Bacillota</taxon>
        <taxon>Clostridia</taxon>
        <taxon>Lachnospirales</taxon>
        <taxon>Lachnospiraceae</taxon>
        <taxon>Mobilitalea</taxon>
    </lineage>
</organism>
<dbReference type="PROSITE" id="PS51186">
    <property type="entry name" value="GNAT"/>
    <property type="match status" value="1"/>
</dbReference>
<comment type="caution">
    <text evidence="2">The sequence shown here is derived from an EMBL/GenBank/DDBJ whole genome shotgun (WGS) entry which is preliminary data.</text>
</comment>
<accession>A0A8J7H6D9</accession>
<evidence type="ECO:0000259" key="1">
    <source>
        <dbReference type="PROSITE" id="PS51186"/>
    </source>
</evidence>
<dbReference type="RefSeq" id="WP_197660826.1">
    <property type="nucleotide sequence ID" value="NZ_JAEAGR010000005.1"/>
</dbReference>
<dbReference type="CDD" id="cd04301">
    <property type="entry name" value="NAT_SF"/>
    <property type="match status" value="1"/>
</dbReference>
<dbReference type="Proteomes" id="UP000623269">
    <property type="component" value="Unassembled WGS sequence"/>
</dbReference>
<sequence length="179" mass="20967">MLKLVFPVIEDKEEVLKMVREYEMYPPDVPGVDKFEGIRSFEGMDNYEEWLRKIEAGRYKENLPEQYVPATIYFVKSDDYIVGVIAVRHYLNDDLLRFGGHIGYSIRPSERKKGYGSKMLNLVLPVCKNEFFINKLLVTCKKQNIGSAKIIEKNGGVLENEIYLDDKGHTYKRYWIELI</sequence>
<dbReference type="InterPro" id="IPR016181">
    <property type="entry name" value="Acyl_CoA_acyltransferase"/>
</dbReference>
<dbReference type="PANTHER" id="PTHR39173:SF1">
    <property type="entry name" value="ACETYLTRANSFERASE"/>
    <property type="match status" value="1"/>
</dbReference>
<dbReference type="EMBL" id="JAEAGR010000005">
    <property type="protein sequence ID" value="MBH1940606.1"/>
    <property type="molecule type" value="Genomic_DNA"/>
</dbReference>
<proteinExistence type="predicted"/>